<keyword evidence="2" id="KW-1133">Transmembrane helix</keyword>
<dbReference type="AlphaFoldDB" id="A0A409XNZ5"/>
<evidence type="ECO:0000313" key="5">
    <source>
        <dbReference type="Proteomes" id="UP000283269"/>
    </source>
</evidence>
<feature type="compositionally biased region" description="Basic and acidic residues" evidence="1">
    <location>
        <begin position="231"/>
        <end position="240"/>
    </location>
</feature>
<dbReference type="EMBL" id="NHYD01001042">
    <property type="protein sequence ID" value="PPQ92447.1"/>
    <property type="molecule type" value="Genomic_DNA"/>
</dbReference>
<evidence type="ECO:0000256" key="2">
    <source>
        <dbReference type="SAM" id="Phobius"/>
    </source>
</evidence>
<dbReference type="Pfam" id="PF20152">
    <property type="entry name" value="DUF6534"/>
    <property type="match status" value="1"/>
</dbReference>
<feature type="domain" description="DUF6534" evidence="3">
    <location>
        <begin position="52"/>
        <end position="119"/>
    </location>
</feature>
<proteinExistence type="predicted"/>
<dbReference type="InParanoid" id="A0A409XNZ5"/>
<dbReference type="Proteomes" id="UP000283269">
    <property type="component" value="Unassembled WGS sequence"/>
</dbReference>
<dbReference type="InterPro" id="IPR045339">
    <property type="entry name" value="DUF6534"/>
</dbReference>
<name>A0A409XNZ5_PSICY</name>
<dbReference type="OrthoDB" id="2535105at2759"/>
<dbReference type="STRING" id="93625.A0A409XNZ5"/>
<keyword evidence="5" id="KW-1185">Reference proteome</keyword>
<accession>A0A409XNZ5</accession>
<evidence type="ECO:0000259" key="3">
    <source>
        <dbReference type="Pfam" id="PF20152"/>
    </source>
</evidence>
<organism evidence="4 5">
    <name type="scientific">Psilocybe cyanescens</name>
    <dbReference type="NCBI Taxonomy" id="93625"/>
    <lineage>
        <taxon>Eukaryota</taxon>
        <taxon>Fungi</taxon>
        <taxon>Dikarya</taxon>
        <taxon>Basidiomycota</taxon>
        <taxon>Agaricomycotina</taxon>
        <taxon>Agaricomycetes</taxon>
        <taxon>Agaricomycetidae</taxon>
        <taxon>Agaricales</taxon>
        <taxon>Agaricineae</taxon>
        <taxon>Strophariaceae</taxon>
        <taxon>Psilocybe</taxon>
    </lineage>
</organism>
<reference evidence="4 5" key="1">
    <citation type="journal article" date="2018" name="Evol. Lett.">
        <title>Horizontal gene cluster transfer increased hallucinogenic mushroom diversity.</title>
        <authorList>
            <person name="Reynolds H.T."/>
            <person name="Vijayakumar V."/>
            <person name="Gluck-Thaler E."/>
            <person name="Korotkin H.B."/>
            <person name="Matheny P.B."/>
            <person name="Slot J.C."/>
        </authorList>
    </citation>
    <scope>NUCLEOTIDE SEQUENCE [LARGE SCALE GENOMIC DNA]</scope>
    <source>
        <strain evidence="4 5">2631</strain>
    </source>
</reference>
<evidence type="ECO:0000313" key="4">
    <source>
        <dbReference type="EMBL" id="PPQ92447.1"/>
    </source>
</evidence>
<keyword evidence="2" id="KW-0812">Transmembrane</keyword>
<sequence length="240" mass="25373">MLHVSFSIHATIVALTHCTTSWILVAVLFRLHSLLDIPGLPETLAKVSLSTAVAIDITIASTLTYYLHTSRTGIKQVFDIITLTLVTTRPRDFLFFAFSQVLATLYSNSFLATLNSRRRPEKADAIVSSNALTLQTINFRAAAAGAVNSDSTSSPIENGSHKVRKTAPRVQIPPPALARAGDSERNDLPAVPAPAGGGRVGEGRRDVEPGVTTPGVARHEGLKASGAGDVADVKARSGVV</sequence>
<feature type="transmembrane region" description="Helical" evidence="2">
    <location>
        <begin position="6"/>
        <end position="31"/>
    </location>
</feature>
<feature type="region of interest" description="Disordered" evidence="1">
    <location>
        <begin position="173"/>
        <end position="240"/>
    </location>
</feature>
<protein>
    <recommendedName>
        <fullName evidence="3">DUF6534 domain-containing protein</fullName>
    </recommendedName>
</protein>
<evidence type="ECO:0000256" key="1">
    <source>
        <dbReference type="SAM" id="MobiDB-lite"/>
    </source>
</evidence>
<comment type="caution">
    <text evidence="4">The sequence shown here is derived from an EMBL/GenBank/DDBJ whole genome shotgun (WGS) entry which is preliminary data.</text>
</comment>
<keyword evidence="2" id="KW-0472">Membrane</keyword>
<gene>
    <name evidence="4" type="ORF">CVT25_009693</name>
</gene>